<dbReference type="Gene3D" id="3.20.20.80">
    <property type="entry name" value="Glycosidases"/>
    <property type="match status" value="1"/>
</dbReference>
<dbReference type="InterPro" id="IPR017853">
    <property type="entry name" value="GH"/>
</dbReference>
<dbReference type="GO" id="GO:0033925">
    <property type="term" value="F:mannosyl-glycoprotein endo-beta-N-acetylglucosaminidase activity"/>
    <property type="evidence" value="ECO:0007669"/>
    <property type="project" value="UniProtKB-EC"/>
</dbReference>
<dbReference type="Pfam" id="PF08522">
    <property type="entry name" value="BT_3987-like_N"/>
    <property type="match status" value="1"/>
</dbReference>
<dbReference type="EMBL" id="CYZH01000005">
    <property type="protein sequence ID" value="CUN94737.1"/>
    <property type="molecule type" value="Genomic_DNA"/>
</dbReference>
<proteinExistence type="predicted"/>
<dbReference type="GeneID" id="92989708"/>
<evidence type="ECO:0000313" key="4">
    <source>
        <dbReference type="Proteomes" id="UP000095517"/>
    </source>
</evidence>
<feature type="chain" id="PRO_5008018111" evidence="1">
    <location>
        <begin position="30"/>
        <end position="481"/>
    </location>
</feature>
<accession>A0A174B1N1</accession>
<keyword evidence="3" id="KW-0378">Hydrolase</keyword>
<evidence type="ECO:0000256" key="1">
    <source>
        <dbReference type="SAM" id="SignalP"/>
    </source>
</evidence>
<organism evidence="3 4">
    <name type="scientific">Bacteroides finegoldii</name>
    <dbReference type="NCBI Taxonomy" id="338188"/>
    <lineage>
        <taxon>Bacteria</taxon>
        <taxon>Pseudomonadati</taxon>
        <taxon>Bacteroidota</taxon>
        <taxon>Bacteroidia</taxon>
        <taxon>Bacteroidales</taxon>
        <taxon>Bacteroidaceae</taxon>
        <taxon>Bacteroides</taxon>
    </lineage>
</organism>
<evidence type="ECO:0000313" key="3">
    <source>
        <dbReference type="EMBL" id="CUN94737.1"/>
    </source>
</evidence>
<protein>
    <submittedName>
        <fullName evidence="3">Endo-beta-N-acetylglucosaminidase F1</fullName>
        <ecNumber evidence="3">3.2.1.96</ecNumber>
    </submittedName>
</protein>
<dbReference type="Gene3D" id="2.60.40.1740">
    <property type="entry name" value="hypothetical protein (bacova_03559)"/>
    <property type="match status" value="1"/>
</dbReference>
<dbReference type="SUPFAM" id="SSF51445">
    <property type="entry name" value="(Trans)glycosidases"/>
    <property type="match status" value="1"/>
</dbReference>
<dbReference type="RefSeq" id="WP_007749219.1">
    <property type="nucleotide sequence ID" value="NZ_CATXTD010000069.1"/>
</dbReference>
<reference evidence="3 4" key="1">
    <citation type="submission" date="2015-09" db="EMBL/GenBank/DDBJ databases">
        <authorList>
            <consortium name="Pathogen Informatics"/>
        </authorList>
    </citation>
    <scope>NUCLEOTIDE SEQUENCE [LARGE SCALE GENOMIC DNA]</scope>
    <source>
        <strain evidence="3 4">2789STDY5608840</strain>
    </source>
</reference>
<dbReference type="EC" id="3.2.1.96" evidence="3"/>
<name>A0A174B1N1_9BACE</name>
<dbReference type="STRING" id="338188.ERS852397_01087"/>
<feature type="domain" description="BT-3987-like N-terminal" evidence="2">
    <location>
        <begin position="71"/>
        <end position="165"/>
    </location>
</feature>
<feature type="signal peptide" evidence="1">
    <location>
        <begin position="1"/>
        <end position="29"/>
    </location>
</feature>
<sequence>MKNMKYLNLLKLQCMALLMLGGLFISSCTEDDMTVGTVDEKLYEFHDDLLGYLTDSQGKQLASNVEFRSSGDLLLYLNLTKKTTSDCAVSVVYDENVLEDYNVRNSASYELFPQSQVMLPEEAVLEVKAGEKKSSPLQISFVSNGELSMDKKYVIPLKINVISGNLDLVQEENTWLVFVTDKTGMPDCNKASGVKIFSCMEVNDTNPLNNLSFTLKNSKKLLIDALIMFSGNMMYNRETGQVTMKYNANVQALLDKNEHYLKPLQDHGMKVFMGIMPDHDGSGLCNLAPETCREFALEIKAMCDAYNLDGIFLDEEYADYNDYNLYLTVPGFVRPAASACSRLAYEVHKLQPEKDIVVYAYGTIFSLPSIYVDGRTIQSGEYVTYAVRDYGVAGNMSSSFPGLPKSNMGLYSQEYTGRFIAKKSQLQWMVDGGYKTHMIFAMDPYRLNFEYQQLPSMQDIAEVFFDDELVYDGVKYPKDWE</sequence>
<keyword evidence="1" id="KW-0732">Signal</keyword>
<evidence type="ECO:0000259" key="2">
    <source>
        <dbReference type="Pfam" id="PF08522"/>
    </source>
</evidence>
<dbReference type="PROSITE" id="PS51257">
    <property type="entry name" value="PROKAR_LIPOPROTEIN"/>
    <property type="match status" value="1"/>
</dbReference>
<dbReference type="Proteomes" id="UP000095517">
    <property type="component" value="Unassembled WGS sequence"/>
</dbReference>
<keyword evidence="3" id="KW-0326">Glycosidase</keyword>
<dbReference type="AlphaFoldDB" id="A0A174B1N1"/>
<gene>
    <name evidence="3" type="primary">endOF1_1</name>
    <name evidence="3" type="ORF">ERS852397_01087</name>
</gene>
<dbReference type="InterPro" id="IPR013728">
    <property type="entry name" value="BT_3987-like_N"/>
</dbReference>